<evidence type="ECO:0000256" key="2">
    <source>
        <dbReference type="SAM" id="MobiDB-lite"/>
    </source>
</evidence>
<feature type="region of interest" description="Disordered" evidence="2">
    <location>
        <begin position="168"/>
        <end position="187"/>
    </location>
</feature>
<feature type="compositionally biased region" description="Polar residues" evidence="2">
    <location>
        <begin position="98"/>
        <end position="112"/>
    </location>
</feature>
<dbReference type="InterPro" id="IPR001841">
    <property type="entry name" value="Znf_RING"/>
</dbReference>
<protein>
    <submittedName>
        <fullName evidence="5">Uncharacterized protein LOC104781891</fullName>
    </submittedName>
</protein>
<feature type="compositionally biased region" description="Polar residues" evidence="2">
    <location>
        <begin position="556"/>
        <end position="568"/>
    </location>
</feature>
<feature type="region of interest" description="Disordered" evidence="2">
    <location>
        <begin position="98"/>
        <end position="159"/>
    </location>
</feature>
<dbReference type="Proteomes" id="UP000694864">
    <property type="component" value="Chromosome 4"/>
</dbReference>
<dbReference type="PANTHER" id="PTHR47820:SF6">
    <property type="entry name" value="RING_U-BOX SUPERFAMILY PROTEIN"/>
    <property type="match status" value="1"/>
</dbReference>
<dbReference type="PANTHER" id="PTHR47820">
    <property type="entry name" value="BNAC05G24000D PROTEIN"/>
    <property type="match status" value="1"/>
</dbReference>
<keyword evidence="1" id="KW-0479">Metal-binding</keyword>
<organism evidence="4 5">
    <name type="scientific">Camelina sativa</name>
    <name type="common">False flax</name>
    <name type="synonym">Myagrum sativum</name>
    <dbReference type="NCBI Taxonomy" id="90675"/>
    <lineage>
        <taxon>Eukaryota</taxon>
        <taxon>Viridiplantae</taxon>
        <taxon>Streptophyta</taxon>
        <taxon>Embryophyta</taxon>
        <taxon>Tracheophyta</taxon>
        <taxon>Spermatophyta</taxon>
        <taxon>Magnoliopsida</taxon>
        <taxon>eudicotyledons</taxon>
        <taxon>Gunneridae</taxon>
        <taxon>Pentapetalae</taxon>
        <taxon>rosids</taxon>
        <taxon>malvids</taxon>
        <taxon>Brassicales</taxon>
        <taxon>Brassicaceae</taxon>
        <taxon>Camelineae</taxon>
        <taxon>Camelina</taxon>
    </lineage>
</organism>
<dbReference type="Pfam" id="PF13920">
    <property type="entry name" value="zf-C3HC4_3"/>
    <property type="match status" value="1"/>
</dbReference>
<evidence type="ECO:0000313" key="5">
    <source>
        <dbReference type="RefSeq" id="XP_010504980.1"/>
    </source>
</evidence>
<dbReference type="CDD" id="cd16647">
    <property type="entry name" value="mRING-HC-C3HC5_NEU1"/>
    <property type="match status" value="1"/>
</dbReference>
<dbReference type="RefSeq" id="XP_010504980.1">
    <property type="nucleotide sequence ID" value="XM_010506678.1"/>
</dbReference>
<gene>
    <name evidence="5" type="primary">LOC104781891</name>
</gene>
<reference evidence="5" key="2">
    <citation type="submission" date="2025-08" db="UniProtKB">
        <authorList>
            <consortium name="RefSeq"/>
        </authorList>
    </citation>
    <scope>IDENTIFICATION</scope>
    <source>
        <tissue evidence="5">Leaf</tissue>
    </source>
</reference>
<accession>A0ABM0YRU5</accession>
<dbReference type="InterPro" id="IPR013083">
    <property type="entry name" value="Znf_RING/FYVE/PHD"/>
</dbReference>
<keyword evidence="1" id="KW-0862">Zinc</keyword>
<proteinExistence type="predicted"/>
<feature type="compositionally biased region" description="Basic and acidic residues" evidence="2">
    <location>
        <begin position="508"/>
        <end position="525"/>
    </location>
</feature>
<feature type="region of interest" description="Disordered" evidence="2">
    <location>
        <begin position="502"/>
        <end position="568"/>
    </location>
</feature>
<feature type="compositionally biased region" description="Polar residues" evidence="2">
    <location>
        <begin position="526"/>
        <end position="546"/>
    </location>
</feature>
<evidence type="ECO:0000256" key="1">
    <source>
        <dbReference type="PROSITE-ProRule" id="PRU00175"/>
    </source>
</evidence>
<feature type="compositionally biased region" description="Basic and acidic residues" evidence="2">
    <location>
        <begin position="168"/>
        <end position="177"/>
    </location>
</feature>
<dbReference type="PROSITE" id="PS50089">
    <property type="entry name" value="ZF_RING_2"/>
    <property type="match status" value="1"/>
</dbReference>
<sequence>MASLRTSFGCVLRDRNQRQDDVVFKKNLKALVKTAPPEISDEGSQNRVDSLIGNKRKKNNNCRLGSPEKPRSRKGNNFLDSPGGASSLVQIWEARLNRSNGRSTESTSSEASVQEIHIPDPPIDGESESENESKSPGQTLEIESGTPNSTVSDSGESKWGRVGEMVRRLSNEQKLTPRDNVGAVDTPRTTEQRSCLVVTCSPRIRGRQALSDLLVHMVRERHRELESLLGRNAVSRFPQRGRLQSMLRLRSLKRGLAIQDRHRGSTKGDLNRVQPCSKILHLREKIRENAANAASEAKQMKGQQQSVVETERLRSREISVIQDTPSIKRSSPQNRNTEEAILRKNETESKMSYLQLKEAIVAEVLKRNSDNTSPMITSVTHQEPRILGNEVTDKVENGKRGTQEETPFLERQETSFQNRWEEQEEYEDEQSYYGDMSNDWFTEISRPRTYWEDLRKSRYLEVMNTRSDKDDICRLLERGTVSGFLQSGLREKIDKLIMSRVQTQPAQRIEEGGKEEEKGEDRDDLSQSSSQIFAPSPAGSWSSQDIGVTPTPMHTYAQSSAPSTPMHNLHSNEMEIISELRSSILQLQQEMSELRDSVKTCLDVNAGLQKSVHRDQNPLKRKCCVCNDTQIETLLYRCGHMCTCMRCANELKYNGGKCPICCAKILDVVRVFIDSRT</sequence>
<reference evidence="4" key="1">
    <citation type="journal article" date="2014" name="Nat. Commun.">
        <title>The emerging biofuel crop Camelina sativa retains a highly undifferentiated hexaploid genome structure.</title>
        <authorList>
            <person name="Kagale S."/>
            <person name="Koh C."/>
            <person name="Nixon J."/>
            <person name="Bollina V."/>
            <person name="Clarke W.E."/>
            <person name="Tuteja R."/>
            <person name="Spillane C."/>
            <person name="Robinson S.J."/>
            <person name="Links M.G."/>
            <person name="Clarke C."/>
            <person name="Higgins E.E."/>
            <person name="Huebert T."/>
            <person name="Sharpe A.G."/>
            <person name="Parkin I.A."/>
        </authorList>
    </citation>
    <scope>NUCLEOTIDE SEQUENCE [LARGE SCALE GENOMIC DNA]</scope>
    <source>
        <strain evidence="4">cv. DH55</strain>
    </source>
</reference>
<dbReference type="Gene3D" id="3.30.40.10">
    <property type="entry name" value="Zinc/RING finger domain, C3HC4 (zinc finger)"/>
    <property type="match status" value="1"/>
</dbReference>
<dbReference type="GeneID" id="104781891"/>
<name>A0ABM0YRU5_CAMSA</name>
<feature type="domain" description="RING-type" evidence="3">
    <location>
        <begin position="623"/>
        <end position="661"/>
    </location>
</feature>
<keyword evidence="4" id="KW-1185">Reference proteome</keyword>
<evidence type="ECO:0000259" key="3">
    <source>
        <dbReference type="PROSITE" id="PS50089"/>
    </source>
</evidence>
<keyword evidence="1" id="KW-0863">Zinc-finger</keyword>
<evidence type="ECO:0000313" key="4">
    <source>
        <dbReference type="Proteomes" id="UP000694864"/>
    </source>
</evidence>
<feature type="region of interest" description="Disordered" evidence="2">
    <location>
        <begin position="33"/>
        <end position="84"/>
    </location>
</feature>
<feature type="compositionally biased region" description="Polar residues" evidence="2">
    <location>
        <begin position="145"/>
        <end position="154"/>
    </location>
</feature>